<dbReference type="GO" id="GO:0004674">
    <property type="term" value="F:protein serine/threonine kinase activity"/>
    <property type="evidence" value="ECO:0007669"/>
    <property type="project" value="UniProtKB-KW"/>
</dbReference>
<dbReference type="AlphaFoldDB" id="A0A4P9WVU4"/>
<comment type="catalytic activity">
    <reaction evidence="7">
        <text>L-threonyl-[protein] + ATP = O-phospho-L-threonyl-[protein] + ADP + H(+)</text>
        <dbReference type="Rhea" id="RHEA:46608"/>
        <dbReference type="Rhea" id="RHEA-COMP:11060"/>
        <dbReference type="Rhea" id="RHEA-COMP:11605"/>
        <dbReference type="ChEBI" id="CHEBI:15378"/>
        <dbReference type="ChEBI" id="CHEBI:30013"/>
        <dbReference type="ChEBI" id="CHEBI:30616"/>
        <dbReference type="ChEBI" id="CHEBI:61977"/>
        <dbReference type="ChEBI" id="CHEBI:456216"/>
        <dbReference type="EC" id="2.7.11.1"/>
    </reaction>
</comment>
<evidence type="ECO:0000256" key="5">
    <source>
        <dbReference type="ARBA" id="ARBA00022777"/>
    </source>
</evidence>
<dbReference type="InterPro" id="IPR000719">
    <property type="entry name" value="Prot_kinase_dom"/>
</dbReference>
<dbReference type="PROSITE" id="PS00107">
    <property type="entry name" value="PROTEIN_KINASE_ATP"/>
    <property type="match status" value="1"/>
</dbReference>
<dbReference type="Proteomes" id="UP000268535">
    <property type="component" value="Unassembled WGS sequence"/>
</dbReference>
<evidence type="ECO:0000256" key="9">
    <source>
        <dbReference type="PROSITE-ProRule" id="PRU10141"/>
    </source>
</evidence>
<evidence type="ECO:0000313" key="12">
    <source>
        <dbReference type="EMBL" id="RKO95510.1"/>
    </source>
</evidence>
<dbReference type="EMBL" id="ML011537">
    <property type="protein sequence ID" value="RKO95510.1"/>
    <property type="molecule type" value="Genomic_DNA"/>
</dbReference>
<dbReference type="GO" id="GO:0005634">
    <property type="term" value="C:nucleus"/>
    <property type="evidence" value="ECO:0007669"/>
    <property type="project" value="TreeGrafter"/>
</dbReference>
<dbReference type="InterPro" id="IPR050339">
    <property type="entry name" value="CC_SR_Kinase"/>
</dbReference>
<evidence type="ECO:0000256" key="2">
    <source>
        <dbReference type="ARBA" id="ARBA00022527"/>
    </source>
</evidence>
<evidence type="ECO:0000259" key="11">
    <source>
        <dbReference type="PROSITE" id="PS50011"/>
    </source>
</evidence>
<keyword evidence="2" id="KW-0723">Serine/threonine-protein kinase</keyword>
<feature type="compositionally biased region" description="Low complexity" evidence="10">
    <location>
        <begin position="76"/>
        <end position="95"/>
    </location>
</feature>
<dbReference type="GO" id="GO:0005737">
    <property type="term" value="C:cytoplasm"/>
    <property type="evidence" value="ECO:0007669"/>
    <property type="project" value="TreeGrafter"/>
</dbReference>
<comment type="catalytic activity">
    <reaction evidence="8">
        <text>L-seryl-[protein] + ATP = O-phospho-L-seryl-[protein] + ADP + H(+)</text>
        <dbReference type="Rhea" id="RHEA:17989"/>
        <dbReference type="Rhea" id="RHEA-COMP:9863"/>
        <dbReference type="Rhea" id="RHEA-COMP:11604"/>
        <dbReference type="ChEBI" id="CHEBI:15378"/>
        <dbReference type="ChEBI" id="CHEBI:29999"/>
        <dbReference type="ChEBI" id="CHEBI:30616"/>
        <dbReference type="ChEBI" id="CHEBI:83421"/>
        <dbReference type="ChEBI" id="CHEBI:456216"/>
        <dbReference type="EC" id="2.7.11.1"/>
    </reaction>
</comment>
<evidence type="ECO:0000256" key="1">
    <source>
        <dbReference type="ARBA" id="ARBA00012513"/>
    </source>
</evidence>
<evidence type="ECO:0000256" key="6">
    <source>
        <dbReference type="ARBA" id="ARBA00022840"/>
    </source>
</evidence>
<keyword evidence="3" id="KW-0808">Transferase</keyword>
<dbReference type="Pfam" id="PF00069">
    <property type="entry name" value="Pkinase"/>
    <property type="match status" value="1"/>
</dbReference>
<gene>
    <name evidence="12" type="ORF">CAUPRSCDRAFT_12789</name>
</gene>
<feature type="domain" description="Protein kinase" evidence="11">
    <location>
        <begin position="143"/>
        <end position="283"/>
    </location>
</feature>
<dbReference type="FunFam" id="3.30.200.20:FF:000306">
    <property type="entry name" value="IKS protein kinase"/>
    <property type="match status" value="1"/>
</dbReference>
<dbReference type="PANTHER" id="PTHR11042:SF138">
    <property type="entry name" value="SERINE_THREONINE-PROTEIN KINASE IKS1-RELATED"/>
    <property type="match status" value="1"/>
</dbReference>
<dbReference type="PANTHER" id="PTHR11042">
    <property type="entry name" value="EUKARYOTIC TRANSLATION INITIATION FACTOR 2-ALPHA KINASE EIF2-ALPHA KINASE -RELATED"/>
    <property type="match status" value="1"/>
</dbReference>
<keyword evidence="5" id="KW-0418">Kinase</keyword>
<keyword evidence="6 9" id="KW-0067">ATP-binding</keyword>
<evidence type="ECO:0000256" key="10">
    <source>
        <dbReference type="SAM" id="MobiDB-lite"/>
    </source>
</evidence>
<reference evidence="13" key="1">
    <citation type="journal article" date="2018" name="Nat. Microbiol.">
        <title>Leveraging single-cell genomics to expand the fungal tree of life.</title>
        <authorList>
            <person name="Ahrendt S.R."/>
            <person name="Quandt C.A."/>
            <person name="Ciobanu D."/>
            <person name="Clum A."/>
            <person name="Salamov A."/>
            <person name="Andreopoulos B."/>
            <person name="Cheng J.F."/>
            <person name="Woyke T."/>
            <person name="Pelin A."/>
            <person name="Henrissat B."/>
            <person name="Reynolds N.K."/>
            <person name="Benny G.L."/>
            <person name="Smith M.E."/>
            <person name="James T.Y."/>
            <person name="Grigoriev I.V."/>
        </authorList>
    </citation>
    <scope>NUCLEOTIDE SEQUENCE [LARGE SCALE GENOMIC DNA]</scope>
    <source>
        <strain evidence="13">ATCC 52028</strain>
    </source>
</reference>
<feature type="region of interest" description="Disordered" evidence="10">
    <location>
        <begin position="254"/>
        <end position="283"/>
    </location>
</feature>
<evidence type="ECO:0000256" key="3">
    <source>
        <dbReference type="ARBA" id="ARBA00022679"/>
    </source>
</evidence>
<proteinExistence type="predicted"/>
<dbReference type="SUPFAM" id="SSF56112">
    <property type="entry name" value="Protein kinase-like (PK-like)"/>
    <property type="match status" value="1"/>
</dbReference>
<evidence type="ECO:0000256" key="7">
    <source>
        <dbReference type="ARBA" id="ARBA00047899"/>
    </source>
</evidence>
<protein>
    <recommendedName>
        <fullName evidence="1">non-specific serine/threonine protein kinase</fullName>
        <ecNumber evidence="1">2.7.11.1</ecNumber>
    </recommendedName>
</protein>
<dbReference type="Gene3D" id="3.30.200.20">
    <property type="entry name" value="Phosphorylase Kinase, domain 1"/>
    <property type="match status" value="1"/>
</dbReference>
<accession>A0A4P9WVU4</accession>
<sequence length="283" mass="30835">MVSRLRSGRVDPLARETELDRPYMSYDYFHLLENMHHRDLIENVYQHEPDLIEGVIHVPSRPSAPSPSPSPPPSPSSLSSAAASASTSMSPLPAASDREGATDGDGDAAATTATATASMGRPVDSMHDLPADLLNAGYYDRFFVEQRRLGRGAGGSVFLCQHMLDGIVLGHFAVKTVPVGESRRWLAKTLGEVHLVQGLRHPNIIAYKHAWLEHRQLTRFGPPVPCLFILMEYANGGNLEEYLELSNTGSITALSQRSHPDGAGTPSSENNYVSAAREAIRNR</sequence>
<dbReference type="EC" id="2.7.11.1" evidence="1"/>
<keyword evidence="4 9" id="KW-0547">Nucleotide-binding</keyword>
<dbReference type="PROSITE" id="PS50011">
    <property type="entry name" value="PROTEIN_KINASE_DOM"/>
    <property type="match status" value="1"/>
</dbReference>
<feature type="non-terminal residue" evidence="12">
    <location>
        <position position="283"/>
    </location>
</feature>
<feature type="region of interest" description="Disordered" evidence="10">
    <location>
        <begin position="57"/>
        <end position="108"/>
    </location>
</feature>
<dbReference type="InterPro" id="IPR017441">
    <property type="entry name" value="Protein_kinase_ATP_BS"/>
</dbReference>
<evidence type="ECO:0000256" key="4">
    <source>
        <dbReference type="ARBA" id="ARBA00022741"/>
    </source>
</evidence>
<name>A0A4P9WVU4_9FUNG</name>
<organism evidence="12 13">
    <name type="scientific">Caulochytrium protostelioides</name>
    <dbReference type="NCBI Taxonomy" id="1555241"/>
    <lineage>
        <taxon>Eukaryota</taxon>
        <taxon>Fungi</taxon>
        <taxon>Fungi incertae sedis</taxon>
        <taxon>Chytridiomycota</taxon>
        <taxon>Chytridiomycota incertae sedis</taxon>
        <taxon>Chytridiomycetes</taxon>
        <taxon>Caulochytriales</taxon>
        <taxon>Caulochytriaceae</taxon>
        <taxon>Caulochytrium</taxon>
    </lineage>
</organism>
<evidence type="ECO:0000313" key="13">
    <source>
        <dbReference type="Proteomes" id="UP000268535"/>
    </source>
</evidence>
<feature type="binding site" evidence="9">
    <location>
        <position position="175"/>
    </location>
    <ligand>
        <name>ATP</name>
        <dbReference type="ChEBI" id="CHEBI:30616"/>
    </ligand>
</feature>
<evidence type="ECO:0000256" key="8">
    <source>
        <dbReference type="ARBA" id="ARBA00048679"/>
    </source>
</evidence>
<dbReference type="InterPro" id="IPR011009">
    <property type="entry name" value="Kinase-like_dom_sf"/>
</dbReference>
<feature type="compositionally biased region" description="Pro residues" evidence="10">
    <location>
        <begin position="62"/>
        <end position="75"/>
    </location>
</feature>
<dbReference type="GO" id="GO:0005524">
    <property type="term" value="F:ATP binding"/>
    <property type="evidence" value="ECO:0007669"/>
    <property type="project" value="UniProtKB-UniRule"/>
</dbReference>